<sequence length="127" mass="14725">MKVATEKPVNQMDIIRHLVQDVSRVQREIRPLPEGPSREAKRREWAEISATLDSHMKRAKYFNLHDFLYLKYLSIQKVEIVDTFMLTVGFGDFNDLWMDMLYLAEVTSEIAYSVAVDEVIEKGGTLS</sequence>
<reference evidence="1 2" key="1">
    <citation type="journal article" date="2019" name="Environ. Microbiol.">
        <title>Species interactions and distinct microbial communities in high Arctic permafrost affected cryosols are associated with the CH4 and CO2 gas fluxes.</title>
        <authorList>
            <person name="Altshuler I."/>
            <person name="Hamel J."/>
            <person name="Turney S."/>
            <person name="Magnuson E."/>
            <person name="Levesque R."/>
            <person name="Greer C."/>
            <person name="Whyte L.G."/>
        </authorList>
    </citation>
    <scope>NUCLEOTIDE SEQUENCE [LARGE SCALE GENOMIC DNA]</scope>
    <source>
        <strain evidence="1 2">S9.2P</strain>
    </source>
</reference>
<dbReference type="EMBL" id="RCYZ01000001">
    <property type="protein sequence ID" value="TPG72007.1"/>
    <property type="molecule type" value="Genomic_DNA"/>
</dbReference>
<dbReference type="RefSeq" id="WP_161599417.1">
    <property type="nucleotide sequence ID" value="NZ_RCYZ01000001.1"/>
</dbReference>
<protein>
    <submittedName>
        <fullName evidence="1">Uncharacterized protein</fullName>
    </submittedName>
</protein>
<evidence type="ECO:0000313" key="2">
    <source>
        <dbReference type="Proteomes" id="UP000317646"/>
    </source>
</evidence>
<proteinExistence type="predicted"/>
<comment type="caution">
    <text evidence="1">The sequence shown here is derived from an EMBL/GenBank/DDBJ whole genome shotgun (WGS) entry which is preliminary data.</text>
</comment>
<keyword evidence="2" id="KW-1185">Reference proteome</keyword>
<gene>
    <name evidence="1" type="ORF">EAH73_01815</name>
</gene>
<name>A0A502HBI4_9BACT</name>
<accession>A0A502HBI4</accession>
<dbReference type="Proteomes" id="UP000317646">
    <property type="component" value="Unassembled WGS sequence"/>
</dbReference>
<organism evidence="1 2">
    <name type="scientific">Hymenobacter nivis</name>
    <dbReference type="NCBI Taxonomy" id="1850093"/>
    <lineage>
        <taxon>Bacteria</taxon>
        <taxon>Pseudomonadati</taxon>
        <taxon>Bacteroidota</taxon>
        <taxon>Cytophagia</taxon>
        <taxon>Cytophagales</taxon>
        <taxon>Hymenobacteraceae</taxon>
        <taxon>Hymenobacter</taxon>
    </lineage>
</organism>
<dbReference type="AlphaFoldDB" id="A0A502HBI4"/>
<evidence type="ECO:0000313" key="1">
    <source>
        <dbReference type="EMBL" id="TPG72007.1"/>
    </source>
</evidence>